<reference evidence="1 2" key="1">
    <citation type="journal article" date="2008" name="Nature">
        <title>The genome of Laccaria bicolor provides insights into mycorrhizal symbiosis.</title>
        <authorList>
            <person name="Martin F."/>
            <person name="Aerts A."/>
            <person name="Ahren D."/>
            <person name="Brun A."/>
            <person name="Danchin E.G.J."/>
            <person name="Duchaussoy F."/>
            <person name="Gibon J."/>
            <person name="Kohler A."/>
            <person name="Lindquist E."/>
            <person name="Pereda V."/>
            <person name="Salamov A."/>
            <person name="Shapiro H.J."/>
            <person name="Wuyts J."/>
            <person name="Blaudez D."/>
            <person name="Buee M."/>
            <person name="Brokstein P."/>
            <person name="Canbaeck B."/>
            <person name="Cohen D."/>
            <person name="Courty P.E."/>
            <person name="Coutinho P.M."/>
            <person name="Delaruelle C."/>
            <person name="Detter J.C."/>
            <person name="Deveau A."/>
            <person name="DiFazio S."/>
            <person name="Duplessis S."/>
            <person name="Fraissinet-Tachet L."/>
            <person name="Lucic E."/>
            <person name="Frey-Klett P."/>
            <person name="Fourrey C."/>
            <person name="Feussner I."/>
            <person name="Gay G."/>
            <person name="Grimwood J."/>
            <person name="Hoegger P.J."/>
            <person name="Jain P."/>
            <person name="Kilaru S."/>
            <person name="Labbe J."/>
            <person name="Lin Y.C."/>
            <person name="Legue V."/>
            <person name="Le Tacon F."/>
            <person name="Marmeisse R."/>
            <person name="Melayah D."/>
            <person name="Montanini B."/>
            <person name="Muratet M."/>
            <person name="Nehls U."/>
            <person name="Niculita-Hirzel H."/>
            <person name="Oudot-Le Secq M.P."/>
            <person name="Peter M."/>
            <person name="Quesneville H."/>
            <person name="Rajashekar B."/>
            <person name="Reich M."/>
            <person name="Rouhier N."/>
            <person name="Schmutz J."/>
            <person name="Yin T."/>
            <person name="Chalot M."/>
            <person name="Henrissat B."/>
            <person name="Kuees U."/>
            <person name="Lucas S."/>
            <person name="Van de Peer Y."/>
            <person name="Podila G.K."/>
            <person name="Polle A."/>
            <person name="Pukkila P.J."/>
            <person name="Richardson P.M."/>
            <person name="Rouze P."/>
            <person name="Sanders I.R."/>
            <person name="Stajich J.E."/>
            <person name="Tunlid A."/>
            <person name="Tuskan G."/>
            <person name="Grigoriev I.V."/>
        </authorList>
    </citation>
    <scope>NUCLEOTIDE SEQUENCE [LARGE SCALE GENOMIC DNA]</scope>
    <source>
        <strain evidence="2">S238N-H82 / ATCC MYA-4686</strain>
    </source>
</reference>
<dbReference type="KEGG" id="lbc:LACBIDRAFT_313167"/>
<sequence>MQIFISENIAHIWLKCLQRSERKAYARNPSLRVADILKSVFCSALVSHQDACHSKIDNFLQGEAQPLPPASPAVLMEVNSKVASPRFLNTLLGKFRTLT</sequence>
<dbReference type="GeneID" id="6084294"/>
<gene>
    <name evidence="1" type="ORF">LACBIDRAFT_313167</name>
</gene>
<keyword evidence="2" id="KW-1185">Reference proteome</keyword>
<dbReference type="RefSeq" id="XP_001888659.1">
    <property type="nucleotide sequence ID" value="XM_001888624.1"/>
</dbReference>
<name>B0DXP3_LACBS</name>
<accession>B0DXP3</accession>
<evidence type="ECO:0000313" key="1">
    <source>
        <dbReference type="EMBL" id="EDR00650.1"/>
    </source>
</evidence>
<protein>
    <submittedName>
        <fullName evidence="1">Predicted protein</fullName>
    </submittedName>
</protein>
<dbReference type="EMBL" id="DS547147">
    <property type="protein sequence ID" value="EDR00650.1"/>
    <property type="molecule type" value="Genomic_DNA"/>
</dbReference>
<proteinExistence type="predicted"/>
<evidence type="ECO:0000313" key="2">
    <source>
        <dbReference type="Proteomes" id="UP000001194"/>
    </source>
</evidence>
<dbReference type="HOGENOM" id="CLU_2320811_0_0_1"/>
<dbReference type="Proteomes" id="UP000001194">
    <property type="component" value="Unassembled WGS sequence"/>
</dbReference>
<dbReference type="InParanoid" id="B0DXP3"/>
<organism evidence="2">
    <name type="scientific">Laccaria bicolor (strain S238N-H82 / ATCC MYA-4686)</name>
    <name type="common">Bicoloured deceiver</name>
    <name type="synonym">Laccaria laccata var. bicolor</name>
    <dbReference type="NCBI Taxonomy" id="486041"/>
    <lineage>
        <taxon>Eukaryota</taxon>
        <taxon>Fungi</taxon>
        <taxon>Dikarya</taxon>
        <taxon>Basidiomycota</taxon>
        <taxon>Agaricomycotina</taxon>
        <taxon>Agaricomycetes</taxon>
        <taxon>Agaricomycetidae</taxon>
        <taxon>Agaricales</taxon>
        <taxon>Agaricineae</taxon>
        <taxon>Hydnangiaceae</taxon>
        <taxon>Laccaria</taxon>
    </lineage>
</organism>
<dbReference type="AlphaFoldDB" id="B0DXP3"/>